<organism evidence="1">
    <name type="scientific">marine sediment metagenome</name>
    <dbReference type="NCBI Taxonomy" id="412755"/>
    <lineage>
        <taxon>unclassified sequences</taxon>
        <taxon>metagenomes</taxon>
        <taxon>ecological metagenomes</taxon>
    </lineage>
</organism>
<protein>
    <submittedName>
        <fullName evidence="1">Uncharacterized protein</fullName>
    </submittedName>
</protein>
<reference evidence="1" key="1">
    <citation type="journal article" date="2014" name="Front. Microbiol.">
        <title>High frequency of phylogenetically diverse reductive dehalogenase-homologous genes in deep subseafloor sedimentary metagenomes.</title>
        <authorList>
            <person name="Kawai M."/>
            <person name="Futagami T."/>
            <person name="Toyoda A."/>
            <person name="Takaki Y."/>
            <person name="Nishi S."/>
            <person name="Hori S."/>
            <person name="Arai W."/>
            <person name="Tsubouchi T."/>
            <person name="Morono Y."/>
            <person name="Uchiyama I."/>
            <person name="Ito T."/>
            <person name="Fujiyama A."/>
            <person name="Inagaki F."/>
            <person name="Takami H."/>
        </authorList>
    </citation>
    <scope>NUCLEOTIDE SEQUENCE</scope>
    <source>
        <strain evidence="1">Expedition CK06-06</strain>
    </source>
</reference>
<feature type="non-terminal residue" evidence="1">
    <location>
        <position position="1"/>
    </location>
</feature>
<gene>
    <name evidence="1" type="ORF">S01H1_18085</name>
</gene>
<name>X0S920_9ZZZZ</name>
<dbReference type="AlphaFoldDB" id="X0S920"/>
<comment type="caution">
    <text evidence="1">The sequence shown here is derived from an EMBL/GenBank/DDBJ whole genome shotgun (WGS) entry which is preliminary data.</text>
</comment>
<sequence length="30" mass="2992">GPAKIATGGWTSAGTCATAKKWSDEVAAQK</sequence>
<proteinExistence type="predicted"/>
<accession>X0S920</accession>
<evidence type="ECO:0000313" key="1">
    <source>
        <dbReference type="EMBL" id="GAF77523.1"/>
    </source>
</evidence>
<dbReference type="EMBL" id="BARS01009641">
    <property type="protein sequence ID" value="GAF77523.1"/>
    <property type="molecule type" value="Genomic_DNA"/>
</dbReference>